<evidence type="ECO:0000256" key="9">
    <source>
        <dbReference type="ARBA" id="ARBA00023012"/>
    </source>
</evidence>
<dbReference type="Gene3D" id="1.10.287.130">
    <property type="match status" value="1"/>
</dbReference>
<dbReference type="SUPFAM" id="SSF47384">
    <property type="entry name" value="Homodimeric domain of signal transducing histidine kinase"/>
    <property type="match status" value="1"/>
</dbReference>
<dbReference type="Proteomes" id="UP000075531">
    <property type="component" value="Unassembled WGS sequence"/>
</dbReference>
<keyword evidence="9" id="KW-0902">Two-component regulatory system</keyword>
<keyword evidence="5 14" id="KW-0808">Transferase</keyword>
<feature type="coiled-coil region" evidence="11">
    <location>
        <begin position="141"/>
        <end position="168"/>
    </location>
</feature>
<dbReference type="InterPro" id="IPR005467">
    <property type="entry name" value="His_kinase_dom"/>
</dbReference>
<evidence type="ECO:0000259" key="13">
    <source>
        <dbReference type="PROSITE" id="PS50109"/>
    </source>
</evidence>
<evidence type="ECO:0000256" key="1">
    <source>
        <dbReference type="ARBA" id="ARBA00000085"/>
    </source>
</evidence>
<comment type="subcellular location">
    <subcellularLocation>
        <location evidence="2">Cell membrane</location>
        <topology evidence="2">Multi-pass membrane protein</topology>
    </subcellularLocation>
</comment>
<dbReference type="PATRIC" id="fig|1121338.3.peg.1446"/>
<feature type="transmembrane region" description="Helical" evidence="12">
    <location>
        <begin position="12"/>
        <end position="30"/>
    </location>
</feature>
<accession>A0A151B4K5</accession>
<feature type="transmembrane region" description="Helical" evidence="12">
    <location>
        <begin position="42"/>
        <end position="63"/>
    </location>
</feature>
<comment type="catalytic activity">
    <reaction evidence="1">
        <text>ATP + protein L-histidine = ADP + protein N-phospho-L-histidine.</text>
        <dbReference type="EC" id="2.7.13.3"/>
    </reaction>
</comment>
<dbReference type="InterPro" id="IPR050351">
    <property type="entry name" value="BphY/WalK/GraS-like"/>
</dbReference>
<comment type="caution">
    <text evidence="14">The sequence shown here is derived from an EMBL/GenBank/DDBJ whole genome shotgun (WGS) entry which is preliminary data.</text>
</comment>
<sequence length="344" mass="40597">MKFSKYLIHKQRLLLFYLILMSFISSVIYLDTRVKVNVYNILYLNGVSLIFFLIYIIIEYLLAKKYYENINNMIENREENIVNCLPEPRTYEQNLYNQILKNLISQKNSKIEKLHEDKKGNLEFITSWVHEIKNPIAVIRLIIENNKKKSLEEILNSIEEEIDKIDNYVEHILYHSRIDAFSKDYFISDISLDKIVKEVVRKHAKTFINKKIKINIKDTDLVVSSDRKWLMFIINQILSNALKYTPEKGIIKINFEKDDTEKRIIIEDNGIGIKKEDIGRVFDKGFTGHTGRNFHKSTGMGLYLAKQLSNRLGHDITIESSFGEYTKTIIHFPKLLNYYNVVKK</sequence>
<dbReference type="InterPro" id="IPR003594">
    <property type="entry name" value="HATPase_dom"/>
</dbReference>
<proteinExistence type="predicted"/>
<dbReference type="Pfam" id="PF02518">
    <property type="entry name" value="HATPase_c"/>
    <property type="match status" value="1"/>
</dbReference>
<dbReference type="SMART" id="SM00388">
    <property type="entry name" value="HisKA"/>
    <property type="match status" value="1"/>
</dbReference>
<dbReference type="InterPro" id="IPR003661">
    <property type="entry name" value="HisK_dim/P_dom"/>
</dbReference>
<dbReference type="InterPro" id="IPR036890">
    <property type="entry name" value="HATPase_C_sf"/>
</dbReference>
<evidence type="ECO:0000256" key="3">
    <source>
        <dbReference type="ARBA" id="ARBA00012438"/>
    </source>
</evidence>
<name>A0A151B4K5_9CLOT</name>
<dbReference type="InterPro" id="IPR036097">
    <property type="entry name" value="HisK_dim/P_sf"/>
</dbReference>
<dbReference type="PROSITE" id="PS50109">
    <property type="entry name" value="HIS_KIN"/>
    <property type="match status" value="1"/>
</dbReference>
<reference evidence="14 15" key="1">
    <citation type="submission" date="2016-02" db="EMBL/GenBank/DDBJ databases">
        <title>Genome sequence of Clostridium tepidiprofundi DSM 19306.</title>
        <authorList>
            <person name="Poehlein A."/>
            <person name="Daniel R."/>
        </authorList>
    </citation>
    <scope>NUCLEOTIDE SEQUENCE [LARGE SCALE GENOMIC DNA]</scope>
    <source>
        <strain evidence="14 15">DSM 19306</strain>
    </source>
</reference>
<evidence type="ECO:0000313" key="14">
    <source>
        <dbReference type="EMBL" id="KYH34692.1"/>
    </source>
</evidence>
<protein>
    <recommendedName>
        <fullName evidence="3">histidine kinase</fullName>
        <ecNumber evidence="3">2.7.13.3</ecNumber>
    </recommendedName>
</protein>
<keyword evidence="4" id="KW-1003">Cell membrane</keyword>
<evidence type="ECO:0000313" key="15">
    <source>
        <dbReference type="Proteomes" id="UP000075531"/>
    </source>
</evidence>
<evidence type="ECO:0000256" key="7">
    <source>
        <dbReference type="ARBA" id="ARBA00022777"/>
    </source>
</evidence>
<keyword evidence="6 12" id="KW-0812">Transmembrane</keyword>
<gene>
    <name evidence="14" type="primary">graS_2</name>
    <name evidence="14" type="ORF">CLTEP_14120</name>
</gene>
<dbReference type="GO" id="GO:0004721">
    <property type="term" value="F:phosphoprotein phosphatase activity"/>
    <property type="evidence" value="ECO:0007669"/>
    <property type="project" value="TreeGrafter"/>
</dbReference>
<dbReference type="EMBL" id="LTBA01000012">
    <property type="protein sequence ID" value="KYH34692.1"/>
    <property type="molecule type" value="Genomic_DNA"/>
</dbReference>
<organism evidence="14 15">
    <name type="scientific">Clostridium tepidiprofundi DSM 19306</name>
    <dbReference type="NCBI Taxonomy" id="1121338"/>
    <lineage>
        <taxon>Bacteria</taxon>
        <taxon>Bacillati</taxon>
        <taxon>Bacillota</taxon>
        <taxon>Clostridia</taxon>
        <taxon>Eubacteriales</taxon>
        <taxon>Clostridiaceae</taxon>
        <taxon>Clostridium</taxon>
    </lineage>
</organism>
<dbReference type="GO" id="GO:0005886">
    <property type="term" value="C:plasma membrane"/>
    <property type="evidence" value="ECO:0007669"/>
    <property type="project" value="UniProtKB-SubCell"/>
</dbReference>
<evidence type="ECO:0000256" key="4">
    <source>
        <dbReference type="ARBA" id="ARBA00022475"/>
    </source>
</evidence>
<dbReference type="RefSeq" id="WP_066824559.1">
    <property type="nucleotide sequence ID" value="NZ_LTBA01000012.1"/>
</dbReference>
<dbReference type="PANTHER" id="PTHR45453">
    <property type="entry name" value="PHOSPHATE REGULON SENSOR PROTEIN PHOR"/>
    <property type="match status" value="1"/>
</dbReference>
<evidence type="ECO:0000256" key="11">
    <source>
        <dbReference type="SAM" id="Coils"/>
    </source>
</evidence>
<dbReference type="Gene3D" id="3.30.565.10">
    <property type="entry name" value="Histidine kinase-like ATPase, C-terminal domain"/>
    <property type="match status" value="1"/>
</dbReference>
<keyword evidence="7 14" id="KW-0418">Kinase</keyword>
<dbReference type="STRING" id="1121338.CLTEP_14120"/>
<dbReference type="CDD" id="cd00082">
    <property type="entry name" value="HisKA"/>
    <property type="match status" value="1"/>
</dbReference>
<evidence type="ECO:0000256" key="5">
    <source>
        <dbReference type="ARBA" id="ARBA00022679"/>
    </source>
</evidence>
<keyword evidence="8 12" id="KW-1133">Transmembrane helix</keyword>
<feature type="domain" description="Histidine kinase" evidence="13">
    <location>
        <begin position="127"/>
        <end position="336"/>
    </location>
</feature>
<dbReference type="SMART" id="SM00387">
    <property type="entry name" value="HATPase_c"/>
    <property type="match status" value="1"/>
</dbReference>
<dbReference type="Pfam" id="PF00512">
    <property type="entry name" value="HisKA"/>
    <property type="match status" value="1"/>
</dbReference>
<keyword evidence="11" id="KW-0175">Coiled coil</keyword>
<dbReference type="PANTHER" id="PTHR45453:SF2">
    <property type="entry name" value="HISTIDINE KINASE"/>
    <property type="match status" value="1"/>
</dbReference>
<dbReference type="EC" id="2.7.13.3" evidence="3"/>
<keyword evidence="15" id="KW-1185">Reference proteome</keyword>
<dbReference type="AlphaFoldDB" id="A0A151B4K5"/>
<evidence type="ECO:0000256" key="6">
    <source>
        <dbReference type="ARBA" id="ARBA00022692"/>
    </source>
</evidence>
<dbReference type="GO" id="GO:0016036">
    <property type="term" value="P:cellular response to phosphate starvation"/>
    <property type="evidence" value="ECO:0007669"/>
    <property type="project" value="TreeGrafter"/>
</dbReference>
<evidence type="ECO:0000256" key="12">
    <source>
        <dbReference type="SAM" id="Phobius"/>
    </source>
</evidence>
<dbReference type="SUPFAM" id="SSF55874">
    <property type="entry name" value="ATPase domain of HSP90 chaperone/DNA topoisomerase II/histidine kinase"/>
    <property type="match status" value="1"/>
</dbReference>
<dbReference type="OrthoDB" id="9780487at2"/>
<evidence type="ECO:0000256" key="10">
    <source>
        <dbReference type="ARBA" id="ARBA00023136"/>
    </source>
</evidence>
<evidence type="ECO:0000256" key="2">
    <source>
        <dbReference type="ARBA" id="ARBA00004651"/>
    </source>
</evidence>
<dbReference type="GO" id="GO:0000155">
    <property type="term" value="F:phosphorelay sensor kinase activity"/>
    <property type="evidence" value="ECO:0007669"/>
    <property type="project" value="InterPro"/>
</dbReference>
<evidence type="ECO:0000256" key="8">
    <source>
        <dbReference type="ARBA" id="ARBA00022989"/>
    </source>
</evidence>
<keyword evidence="10 12" id="KW-0472">Membrane</keyword>